<dbReference type="GO" id="GO:0005794">
    <property type="term" value="C:Golgi apparatus"/>
    <property type="evidence" value="ECO:0007669"/>
    <property type="project" value="TreeGrafter"/>
</dbReference>
<keyword evidence="10" id="KW-0325">Glycoprotein</keyword>
<dbReference type="EMBL" id="JAGFBR010000003">
    <property type="protein sequence ID" value="KAH0468672.1"/>
    <property type="molecule type" value="Genomic_DNA"/>
</dbReference>
<dbReference type="PANTHER" id="PTHR31741:SF6">
    <property type="entry name" value="PROTEIN EMBRYO SAC DEVELOPMENT ARREST 30"/>
    <property type="match status" value="1"/>
</dbReference>
<dbReference type="GO" id="GO:0016757">
    <property type="term" value="F:glycosyltransferase activity"/>
    <property type="evidence" value="ECO:0007669"/>
    <property type="project" value="UniProtKB-KW"/>
</dbReference>
<evidence type="ECO:0000256" key="14">
    <source>
        <dbReference type="SAM" id="MobiDB-lite"/>
    </source>
</evidence>
<keyword evidence="11" id="KW-0294">Fucose metabolism</keyword>
<keyword evidence="7" id="KW-0735">Signal-anchor</keyword>
<evidence type="ECO:0000256" key="5">
    <source>
        <dbReference type="ARBA" id="ARBA00022679"/>
    </source>
</evidence>
<organism evidence="16 17">
    <name type="scientific">Dendrobium chrysotoxum</name>
    <name type="common">Orchid</name>
    <dbReference type="NCBI Taxonomy" id="161865"/>
    <lineage>
        <taxon>Eukaryota</taxon>
        <taxon>Viridiplantae</taxon>
        <taxon>Streptophyta</taxon>
        <taxon>Embryophyta</taxon>
        <taxon>Tracheophyta</taxon>
        <taxon>Spermatophyta</taxon>
        <taxon>Magnoliopsida</taxon>
        <taxon>Liliopsida</taxon>
        <taxon>Asparagales</taxon>
        <taxon>Orchidaceae</taxon>
        <taxon>Epidendroideae</taxon>
        <taxon>Malaxideae</taxon>
        <taxon>Dendrobiinae</taxon>
        <taxon>Dendrobium</taxon>
    </lineage>
</organism>
<keyword evidence="17" id="KW-1185">Reference proteome</keyword>
<dbReference type="GO" id="GO:0016020">
    <property type="term" value="C:membrane"/>
    <property type="evidence" value="ECO:0007669"/>
    <property type="project" value="UniProtKB-SubCell"/>
</dbReference>
<comment type="caution">
    <text evidence="16">The sequence shown here is derived from an EMBL/GenBank/DDBJ whole genome shotgun (WGS) entry which is preliminary data.</text>
</comment>
<feature type="compositionally biased region" description="Acidic residues" evidence="14">
    <location>
        <begin position="706"/>
        <end position="720"/>
    </location>
</feature>
<comment type="similarity">
    <text evidence="3">Belongs to the glycosyltransferase GT106 family.</text>
</comment>
<evidence type="ECO:0000256" key="10">
    <source>
        <dbReference type="ARBA" id="ARBA00023180"/>
    </source>
</evidence>
<dbReference type="GO" id="GO:0006004">
    <property type="term" value="P:fucose metabolic process"/>
    <property type="evidence" value="ECO:0007669"/>
    <property type="project" value="UniProtKB-KW"/>
</dbReference>
<evidence type="ECO:0000313" key="16">
    <source>
        <dbReference type="EMBL" id="KAH0468672.1"/>
    </source>
</evidence>
<evidence type="ECO:0000256" key="4">
    <source>
        <dbReference type="ARBA" id="ARBA00022676"/>
    </source>
</evidence>
<keyword evidence="5" id="KW-0808">Transferase</keyword>
<comment type="subcellular location">
    <subcellularLocation>
        <location evidence="1">Membrane</location>
        <topology evidence="1">Single-pass type II membrane protein</topology>
    </subcellularLocation>
</comment>
<protein>
    <recommendedName>
        <fullName evidence="13">O-fucosyltransferase family protein</fullName>
    </recommendedName>
</protein>
<dbReference type="Pfam" id="PF10250">
    <property type="entry name" value="O-FucT"/>
    <property type="match status" value="1"/>
</dbReference>
<evidence type="ECO:0000256" key="7">
    <source>
        <dbReference type="ARBA" id="ARBA00022968"/>
    </source>
</evidence>
<evidence type="ECO:0000313" key="17">
    <source>
        <dbReference type="Proteomes" id="UP000775213"/>
    </source>
</evidence>
<keyword evidence="8 15" id="KW-1133">Transmembrane helix</keyword>
<evidence type="ECO:0000256" key="3">
    <source>
        <dbReference type="ARBA" id="ARBA00007737"/>
    </source>
</evidence>
<keyword evidence="4" id="KW-0328">Glycosyltransferase</keyword>
<comment type="pathway">
    <text evidence="2">Glycan metabolism.</text>
</comment>
<name>A0AAV7HIG1_DENCH</name>
<feature type="transmembrane region" description="Helical" evidence="15">
    <location>
        <begin position="98"/>
        <end position="117"/>
    </location>
</feature>
<dbReference type="Proteomes" id="UP000775213">
    <property type="component" value="Unassembled WGS sequence"/>
</dbReference>
<feature type="region of interest" description="Disordered" evidence="14">
    <location>
        <begin position="700"/>
        <end position="746"/>
    </location>
</feature>
<dbReference type="InterPro" id="IPR019378">
    <property type="entry name" value="GDP-Fuc_O-FucTrfase"/>
</dbReference>
<evidence type="ECO:0000256" key="6">
    <source>
        <dbReference type="ARBA" id="ARBA00022692"/>
    </source>
</evidence>
<gene>
    <name evidence="16" type="ORF">IEQ34_001904</name>
</gene>
<reference evidence="16 17" key="1">
    <citation type="journal article" date="2021" name="Hortic Res">
        <title>Chromosome-scale assembly of the Dendrobium chrysotoxum genome enhances the understanding of orchid evolution.</title>
        <authorList>
            <person name="Zhang Y."/>
            <person name="Zhang G.Q."/>
            <person name="Zhang D."/>
            <person name="Liu X.D."/>
            <person name="Xu X.Y."/>
            <person name="Sun W.H."/>
            <person name="Yu X."/>
            <person name="Zhu X."/>
            <person name="Wang Z.W."/>
            <person name="Zhao X."/>
            <person name="Zhong W.Y."/>
            <person name="Chen H."/>
            <person name="Yin W.L."/>
            <person name="Huang T."/>
            <person name="Niu S.C."/>
            <person name="Liu Z.J."/>
        </authorList>
    </citation>
    <scope>NUCLEOTIDE SEQUENCE [LARGE SCALE GENOMIC DNA]</scope>
    <source>
        <strain evidence="16">Lindl</strain>
    </source>
</reference>
<keyword evidence="6 15" id="KW-0812">Transmembrane</keyword>
<feature type="compositionally biased region" description="Basic and acidic residues" evidence="14">
    <location>
        <begin position="726"/>
        <end position="737"/>
    </location>
</feature>
<proteinExistence type="inferred from homology"/>
<sequence length="746" mass="84390">MARLARLAASNSSCYSTWSDRTLTPVHLAQSPTIPPSLVRHESNYSITPTRTTCTGCLCLRFLPGPQALFHWDKEAMLTLGFAQDQCYQMAVKNKFKLFALVGIAFCVVSLLVHLLLADYSAGDIIQYRPTADKIYQHGKKFRYRKLWGSIQSLESLQPFANPRKAYPVPGKQNGFIYAKIYGGFDHIKSSICDLVAVSRLLNATLVVPEIQDGIHSKGVSSSKFKRFSYVYNEEQFIAALSNDLVIVKRLPNDLRQERKRNKFPTFPIRYLAPPSFYINEILPKLKQSKAIGLLITDGGCLESILPPDMEEYQRLRCRVAFHALQFRPEIQALGNLMVERLRASGRPYLAFHPGLARDTLAFHGCAELFQDVHTELIQYRRKHMIRRSIVHGNLSIDSASQKRKGLCPLMPEEVGLLLRAMGYPPDTIIYLAGAEMFGGQRVLVPLRALYTNLVDRTSLCSKTELSKLLGPESPLPSNLPIPIPQKSKKQLIEEWNKAGPRPRPLPPPPARPFYQYEKEGWYGWIAESDIEPDPSAIDLRLQTHRLIWNALDYYVSVEADVFFPGFHNDGSGWPDFSSLVIGHRLYQMASSRTYRPDRKTLVTLLDSIRDNLYHPKHNWTLLVREHLNNSLGVNGLIMEAQMSKPRSFLSHPLPECSCRASKTSEVQKLVKGPNGEILFGGEERCPEWMVRGLNLVLSESGDSKDEGDELPEDEIDLESQQDAGDGSRTELTRPIEQDEEIDPDD</sequence>
<accession>A0AAV7HIG1</accession>
<keyword evidence="12" id="KW-0119">Carbohydrate metabolism</keyword>
<evidence type="ECO:0000256" key="11">
    <source>
        <dbReference type="ARBA" id="ARBA00023253"/>
    </source>
</evidence>
<dbReference type="PANTHER" id="PTHR31741">
    <property type="entry name" value="OS02G0726500 PROTEIN-RELATED"/>
    <property type="match status" value="1"/>
</dbReference>
<evidence type="ECO:0000256" key="1">
    <source>
        <dbReference type="ARBA" id="ARBA00004606"/>
    </source>
</evidence>
<evidence type="ECO:0000256" key="2">
    <source>
        <dbReference type="ARBA" id="ARBA00004881"/>
    </source>
</evidence>
<evidence type="ECO:0000256" key="15">
    <source>
        <dbReference type="SAM" id="Phobius"/>
    </source>
</evidence>
<evidence type="ECO:0000256" key="9">
    <source>
        <dbReference type="ARBA" id="ARBA00023136"/>
    </source>
</evidence>
<keyword evidence="9 15" id="KW-0472">Membrane</keyword>
<evidence type="ECO:0000256" key="8">
    <source>
        <dbReference type="ARBA" id="ARBA00022989"/>
    </source>
</evidence>
<evidence type="ECO:0000256" key="13">
    <source>
        <dbReference type="ARBA" id="ARBA00030350"/>
    </source>
</evidence>
<dbReference type="AlphaFoldDB" id="A0AAV7HIG1"/>
<evidence type="ECO:0000256" key="12">
    <source>
        <dbReference type="ARBA" id="ARBA00023277"/>
    </source>
</evidence>